<name>A0A7W6WBJ8_9PROT</name>
<feature type="chain" id="PRO_5030960770" evidence="1">
    <location>
        <begin position="39"/>
        <end position="148"/>
    </location>
</feature>
<dbReference type="RefSeq" id="WP_184048682.1">
    <property type="nucleotide sequence ID" value="NZ_JACIGK010000049.1"/>
</dbReference>
<evidence type="ECO:0000313" key="3">
    <source>
        <dbReference type="Proteomes" id="UP000554286"/>
    </source>
</evidence>
<evidence type="ECO:0000256" key="1">
    <source>
        <dbReference type="SAM" id="SignalP"/>
    </source>
</evidence>
<gene>
    <name evidence="2" type="ORF">GGD89_003754</name>
</gene>
<dbReference type="Proteomes" id="UP000554286">
    <property type="component" value="Unassembled WGS sequence"/>
</dbReference>
<comment type="caution">
    <text evidence="2">The sequence shown here is derived from an EMBL/GenBank/DDBJ whole genome shotgun (WGS) entry which is preliminary data.</text>
</comment>
<sequence length="148" mass="14466">MTSHAKQTFAPKFAPAHVAAVAALVAMGVVGLSQPAPAAPAVSDAATIPVTITTASPVAASSEGLCQAAMEAVATGQPVPVSAAPCLRAFLLEADEAAGEANHAQARPAPEACEALLPAIATGQPVMLGAAVPCIEDYMTGGGQVAAR</sequence>
<accession>A0A7W6WBJ8</accession>
<keyword evidence="3" id="KW-1185">Reference proteome</keyword>
<proteinExistence type="predicted"/>
<dbReference type="AlphaFoldDB" id="A0A7W6WBJ8"/>
<feature type="signal peptide" evidence="1">
    <location>
        <begin position="1"/>
        <end position="38"/>
    </location>
</feature>
<dbReference type="EMBL" id="JACIGK010000049">
    <property type="protein sequence ID" value="MBB4268099.1"/>
    <property type="molecule type" value="Genomic_DNA"/>
</dbReference>
<protein>
    <submittedName>
        <fullName evidence="2">Uncharacterized protein</fullName>
    </submittedName>
</protein>
<reference evidence="2 3" key="1">
    <citation type="submission" date="2020-08" db="EMBL/GenBank/DDBJ databases">
        <title>Genome sequencing of Purple Non-Sulfur Bacteria from various extreme environments.</title>
        <authorList>
            <person name="Mayer M."/>
        </authorList>
    </citation>
    <scope>NUCLEOTIDE SEQUENCE [LARGE SCALE GENOMIC DNA]</scope>
    <source>
        <strain evidence="2 3">JA131</strain>
    </source>
</reference>
<keyword evidence="1" id="KW-0732">Signal</keyword>
<organism evidence="2 3">
    <name type="scientific">Roseospira visakhapatnamensis</name>
    <dbReference type="NCBI Taxonomy" id="390880"/>
    <lineage>
        <taxon>Bacteria</taxon>
        <taxon>Pseudomonadati</taxon>
        <taxon>Pseudomonadota</taxon>
        <taxon>Alphaproteobacteria</taxon>
        <taxon>Rhodospirillales</taxon>
        <taxon>Rhodospirillaceae</taxon>
        <taxon>Roseospira</taxon>
    </lineage>
</organism>
<evidence type="ECO:0000313" key="2">
    <source>
        <dbReference type="EMBL" id="MBB4268099.1"/>
    </source>
</evidence>